<dbReference type="InterPro" id="IPR009057">
    <property type="entry name" value="Homeodomain-like_sf"/>
</dbReference>
<dbReference type="InterPro" id="IPR001356">
    <property type="entry name" value="HD"/>
</dbReference>
<evidence type="ECO:0000259" key="2">
    <source>
        <dbReference type="PROSITE" id="PS50071"/>
    </source>
</evidence>
<evidence type="ECO:0000313" key="3">
    <source>
        <dbReference type="EMBL" id="VDH90096.1"/>
    </source>
</evidence>
<accession>A0A8B6BGU6</accession>
<dbReference type="Gene3D" id="1.10.10.60">
    <property type="entry name" value="Homeodomain-like"/>
    <property type="match status" value="1"/>
</dbReference>
<keyword evidence="1" id="KW-0371">Homeobox</keyword>
<keyword evidence="4" id="KW-1185">Reference proteome</keyword>
<keyword evidence="1" id="KW-0539">Nucleus</keyword>
<feature type="DNA-binding region" description="Homeobox" evidence="1">
    <location>
        <begin position="67"/>
        <end position="130"/>
    </location>
</feature>
<comment type="caution">
    <text evidence="3">The sequence shown here is derived from an EMBL/GenBank/DDBJ whole genome shotgun (WGS) entry which is preliminary data.</text>
</comment>
<dbReference type="Proteomes" id="UP000596742">
    <property type="component" value="Unassembled WGS sequence"/>
</dbReference>
<reference evidence="3" key="1">
    <citation type="submission" date="2018-11" db="EMBL/GenBank/DDBJ databases">
        <authorList>
            <person name="Alioto T."/>
            <person name="Alioto T."/>
        </authorList>
    </citation>
    <scope>NUCLEOTIDE SEQUENCE</scope>
</reference>
<organism evidence="3 4">
    <name type="scientific">Mytilus galloprovincialis</name>
    <name type="common">Mediterranean mussel</name>
    <dbReference type="NCBI Taxonomy" id="29158"/>
    <lineage>
        <taxon>Eukaryota</taxon>
        <taxon>Metazoa</taxon>
        <taxon>Spiralia</taxon>
        <taxon>Lophotrochozoa</taxon>
        <taxon>Mollusca</taxon>
        <taxon>Bivalvia</taxon>
        <taxon>Autobranchia</taxon>
        <taxon>Pteriomorphia</taxon>
        <taxon>Mytilida</taxon>
        <taxon>Mytiloidea</taxon>
        <taxon>Mytilidae</taxon>
        <taxon>Mytilinae</taxon>
        <taxon>Mytilus</taxon>
    </lineage>
</organism>
<evidence type="ECO:0000256" key="1">
    <source>
        <dbReference type="PROSITE-ProRule" id="PRU00108"/>
    </source>
</evidence>
<dbReference type="OrthoDB" id="10072451at2759"/>
<protein>
    <recommendedName>
        <fullName evidence="2">Homeobox domain-containing protein</fullName>
    </recommendedName>
</protein>
<evidence type="ECO:0000313" key="4">
    <source>
        <dbReference type="Proteomes" id="UP000596742"/>
    </source>
</evidence>
<dbReference type="EMBL" id="UYJE01000092">
    <property type="protein sequence ID" value="VDH90096.1"/>
    <property type="molecule type" value="Genomic_DNA"/>
</dbReference>
<feature type="domain" description="Homeobox" evidence="2">
    <location>
        <begin position="65"/>
        <end position="129"/>
    </location>
</feature>
<keyword evidence="1" id="KW-0238">DNA-binding</keyword>
<proteinExistence type="predicted"/>
<dbReference type="PROSITE" id="PS50071">
    <property type="entry name" value="HOMEOBOX_2"/>
    <property type="match status" value="1"/>
</dbReference>
<dbReference type="GO" id="GO:0003677">
    <property type="term" value="F:DNA binding"/>
    <property type="evidence" value="ECO:0007669"/>
    <property type="project" value="UniProtKB-UniRule"/>
</dbReference>
<dbReference type="GO" id="GO:0005634">
    <property type="term" value="C:nucleus"/>
    <property type="evidence" value="ECO:0007669"/>
    <property type="project" value="UniProtKB-SubCell"/>
</dbReference>
<dbReference type="AlphaFoldDB" id="A0A8B6BGU6"/>
<gene>
    <name evidence="3" type="ORF">MGAL_10B015893</name>
</gene>
<sequence length="174" mass="19647">MECFSPLLRQHPTAFRQPPTAHYSAAHYSDSPLLRQHIIPTATLLRQPLLLDIIPTHYSDSPLFRQCKRSREDYSHNMNVKLEEAWKGGMKYAGKRCKDEIEEVANSLAISTERVKEWIGNRNAKERRENGEGKPMKRKAAITTGTNSYALFAKTVKGGGGEGPAQNKDFTISF</sequence>
<dbReference type="SUPFAM" id="SSF46689">
    <property type="entry name" value="Homeodomain-like"/>
    <property type="match status" value="1"/>
</dbReference>
<comment type="subcellular location">
    <subcellularLocation>
        <location evidence="1">Nucleus</location>
    </subcellularLocation>
</comment>
<name>A0A8B6BGU6_MYTGA</name>